<proteinExistence type="inferred from homology"/>
<dbReference type="PANTHER" id="PTHR23227:SF83">
    <property type="entry name" value="ENDONUCLEASE_EXONUCLEASE_PHOSPHATASE DOMAIN-CONTAINING PROTEIN"/>
    <property type="match status" value="1"/>
</dbReference>
<dbReference type="PANTHER" id="PTHR23227">
    <property type="entry name" value="BUCENTAUR RELATED"/>
    <property type="match status" value="1"/>
</dbReference>
<dbReference type="SUPFAM" id="SSF56219">
    <property type="entry name" value="DNase I-like"/>
    <property type="match status" value="1"/>
</dbReference>
<dbReference type="Gene3D" id="3.30.70.270">
    <property type="match status" value="1"/>
</dbReference>
<dbReference type="Proteomes" id="UP001274896">
    <property type="component" value="Unassembled WGS sequence"/>
</dbReference>
<comment type="caution">
    <text evidence="6">The sequence shown here is derived from an EMBL/GenBank/DDBJ whole genome shotgun (WGS) entry which is preliminary data.</text>
</comment>
<evidence type="ECO:0000256" key="1">
    <source>
        <dbReference type="ARBA" id="ARBA00010879"/>
    </source>
</evidence>
<sequence>MMERRKVDILCVQETRWKGSKARSIGAGFKLFYYGVDSKRNGVGVVLKEEFVRNVLEVKRVSDRVMSLKLEIEGVMLNVVSGYAPQVGCELEEKERFWSELDEVMESIPTGERVVIGADFNGHVGEGNTGDEEVMGKFGVKERNLEGQMVVDFAKRMDMGVVNTYFQKREEHRVTYKSGGRRTQVDYILCRRGNLKEISDCKVVVGESVARQHRMVLCRMTLMVCKTKRSKIEKKTKWWKLKKEECCEEFRQKLRQALGGQVVLPDDWETTAEVIRETGRKVLGVSSGRRKEDKETWWWNEEVQDSIQRKRLAKKKWDMDRTEENRQEYKELQRRVKREVSKAKQKAYEELYTRLDTREGEKDLYRLARQRDRDGKDVQQVRVIKDRDGRVLTSEESVQRRWKEYFEELMNEENEREKKSRRGELCGTENLEKAYDRVPREELWYCMRKSGVAEKYVRVVQDMYERSRTVVRCAVGQTEEFNVEVGLHQGSALSPFLFAIVMDQLSEEVRQESPWTMMFADDIVICSESREQVEENLERWRFALERRGMKCHEILLHLEGHRSAVDVVENYQKFQRAGINLDWTAVQDIIRLLSFNFRSAAKSKLTADGLVTKLGESSSKWSKSALQVMHQLWTEHGSLVQAHQEVQAVASTGQLVDIQWKLGMAVSSDTCRSFNSPYISVLMKIADTSGEISYKSFEMTVLQFQNFYRQFKEISSVLETV</sequence>
<keyword evidence="7" id="KW-1185">Reference proteome</keyword>
<dbReference type="PROSITE" id="PS50878">
    <property type="entry name" value="RT_POL"/>
    <property type="match status" value="1"/>
</dbReference>
<dbReference type="Pfam" id="PF07258">
    <property type="entry name" value="COMM_domain"/>
    <property type="match status" value="1"/>
</dbReference>
<dbReference type="Pfam" id="PF00078">
    <property type="entry name" value="RVT_1"/>
    <property type="match status" value="1"/>
</dbReference>
<protein>
    <recommendedName>
        <fullName evidence="2">ribonuclease H</fullName>
        <ecNumber evidence="2">3.1.26.4</ecNumber>
    </recommendedName>
</protein>
<comment type="similarity">
    <text evidence="1">Belongs to the beta type-B retroviral polymerase family. HERV class-II K(HML-2) pol subfamily.</text>
</comment>
<reference evidence="6" key="1">
    <citation type="submission" date="2023-06" db="EMBL/GenBank/DDBJ databases">
        <title>Male Hemibagrus guttatus genome.</title>
        <authorList>
            <person name="Bian C."/>
        </authorList>
    </citation>
    <scope>NUCLEOTIDE SEQUENCE</scope>
    <source>
        <strain evidence="6">Male_cb2023</strain>
        <tissue evidence="6">Muscle</tissue>
    </source>
</reference>
<gene>
    <name evidence="6" type="ORF">QTP70_018369</name>
</gene>
<dbReference type="PROSITE" id="PS51269">
    <property type="entry name" value="COMM"/>
    <property type="match status" value="1"/>
</dbReference>
<dbReference type="GO" id="GO:0004523">
    <property type="term" value="F:RNA-DNA hybrid ribonuclease activity"/>
    <property type="evidence" value="ECO:0007669"/>
    <property type="project" value="UniProtKB-EC"/>
</dbReference>
<evidence type="ECO:0000256" key="2">
    <source>
        <dbReference type="ARBA" id="ARBA00012180"/>
    </source>
</evidence>
<dbReference type="SUPFAM" id="SSF56672">
    <property type="entry name" value="DNA/RNA polymerases"/>
    <property type="match status" value="1"/>
</dbReference>
<dbReference type="CDD" id="cd09076">
    <property type="entry name" value="L1-EN"/>
    <property type="match status" value="1"/>
</dbReference>
<dbReference type="AlphaFoldDB" id="A0AAE0R697"/>
<dbReference type="InterPro" id="IPR005135">
    <property type="entry name" value="Endo/exonuclease/phosphatase"/>
</dbReference>
<accession>A0AAE0R697</accession>
<dbReference type="InterPro" id="IPR043128">
    <property type="entry name" value="Rev_trsase/Diguanyl_cyclase"/>
</dbReference>
<feature type="coiled-coil region" evidence="3">
    <location>
        <begin position="312"/>
        <end position="346"/>
    </location>
</feature>
<organism evidence="6 7">
    <name type="scientific">Hemibagrus guttatus</name>
    <dbReference type="NCBI Taxonomy" id="175788"/>
    <lineage>
        <taxon>Eukaryota</taxon>
        <taxon>Metazoa</taxon>
        <taxon>Chordata</taxon>
        <taxon>Craniata</taxon>
        <taxon>Vertebrata</taxon>
        <taxon>Euteleostomi</taxon>
        <taxon>Actinopterygii</taxon>
        <taxon>Neopterygii</taxon>
        <taxon>Teleostei</taxon>
        <taxon>Ostariophysi</taxon>
        <taxon>Siluriformes</taxon>
        <taxon>Bagridae</taxon>
        <taxon>Hemibagrus</taxon>
    </lineage>
</organism>
<keyword evidence="3" id="KW-0175">Coiled coil</keyword>
<name>A0AAE0R697_9TELE</name>
<evidence type="ECO:0000313" key="6">
    <source>
        <dbReference type="EMBL" id="KAK3543353.1"/>
    </source>
</evidence>
<dbReference type="InterPro" id="IPR000477">
    <property type="entry name" value="RT_dom"/>
</dbReference>
<evidence type="ECO:0000259" key="5">
    <source>
        <dbReference type="PROSITE" id="PS51269"/>
    </source>
</evidence>
<evidence type="ECO:0000259" key="4">
    <source>
        <dbReference type="PROSITE" id="PS50878"/>
    </source>
</evidence>
<evidence type="ECO:0000256" key="3">
    <source>
        <dbReference type="SAM" id="Coils"/>
    </source>
</evidence>
<feature type="domain" description="COMM" evidence="5">
    <location>
        <begin position="654"/>
        <end position="721"/>
    </location>
</feature>
<dbReference type="InterPro" id="IPR043502">
    <property type="entry name" value="DNA/RNA_pol_sf"/>
</dbReference>
<evidence type="ECO:0000313" key="7">
    <source>
        <dbReference type="Proteomes" id="UP001274896"/>
    </source>
</evidence>
<feature type="domain" description="Reverse transcriptase" evidence="4">
    <location>
        <begin position="349"/>
        <end position="581"/>
    </location>
</feature>
<dbReference type="InterPro" id="IPR036691">
    <property type="entry name" value="Endo/exonu/phosph_ase_sf"/>
</dbReference>
<dbReference type="InterPro" id="IPR027124">
    <property type="entry name" value="Swc5/CFDP1/2"/>
</dbReference>
<dbReference type="Gene3D" id="3.60.10.10">
    <property type="entry name" value="Endonuclease/exonuclease/phosphatase"/>
    <property type="match status" value="1"/>
</dbReference>
<dbReference type="InterPro" id="IPR017920">
    <property type="entry name" value="COMM"/>
</dbReference>
<dbReference type="Pfam" id="PF03372">
    <property type="entry name" value="Exo_endo_phos"/>
    <property type="match status" value="1"/>
</dbReference>
<dbReference type="EC" id="3.1.26.4" evidence="2"/>
<dbReference type="EMBL" id="JAUCMX010000006">
    <property type="protein sequence ID" value="KAK3543353.1"/>
    <property type="molecule type" value="Genomic_DNA"/>
</dbReference>